<dbReference type="InterPro" id="IPR001394">
    <property type="entry name" value="Peptidase_C19_UCH"/>
</dbReference>
<reference evidence="4 5" key="1">
    <citation type="submission" date="2016-11" db="EMBL/GenBank/DDBJ databases">
        <title>The macronuclear genome of Stentor coeruleus: a giant cell with tiny introns.</title>
        <authorList>
            <person name="Slabodnick M."/>
            <person name="Ruby J.G."/>
            <person name="Reiff S.B."/>
            <person name="Swart E.C."/>
            <person name="Gosai S."/>
            <person name="Prabakaran S."/>
            <person name="Witkowska E."/>
            <person name="Larue G.E."/>
            <person name="Fisher S."/>
            <person name="Freeman R.M."/>
            <person name="Gunawardena J."/>
            <person name="Chu W."/>
            <person name="Stover N.A."/>
            <person name="Gregory B.D."/>
            <person name="Nowacki M."/>
            <person name="Derisi J."/>
            <person name="Roy S.W."/>
            <person name="Marshall W.F."/>
            <person name="Sood P."/>
        </authorList>
    </citation>
    <scope>NUCLEOTIDE SEQUENCE [LARGE SCALE GENOMIC DNA]</scope>
    <source>
        <strain evidence="4">WM001</strain>
    </source>
</reference>
<dbReference type="PROSITE" id="PS00973">
    <property type="entry name" value="USP_2"/>
    <property type="match status" value="1"/>
</dbReference>
<dbReference type="GO" id="GO:0016579">
    <property type="term" value="P:protein deubiquitination"/>
    <property type="evidence" value="ECO:0007669"/>
    <property type="project" value="InterPro"/>
</dbReference>
<dbReference type="GO" id="GO:0004843">
    <property type="term" value="F:cysteine-type deubiquitinase activity"/>
    <property type="evidence" value="ECO:0007669"/>
    <property type="project" value="InterPro"/>
</dbReference>
<keyword evidence="5" id="KW-1185">Reference proteome</keyword>
<dbReference type="OrthoDB" id="313176at2759"/>
<dbReference type="InterPro" id="IPR050185">
    <property type="entry name" value="Ub_carboxyl-term_hydrolase"/>
</dbReference>
<evidence type="ECO:0000313" key="5">
    <source>
        <dbReference type="Proteomes" id="UP000187209"/>
    </source>
</evidence>
<organism evidence="4 5">
    <name type="scientific">Stentor coeruleus</name>
    <dbReference type="NCBI Taxonomy" id="5963"/>
    <lineage>
        <taxon>Eukaryota</taxon>
        <taxon>Sar</taxon>
        <taxon>Alveolata</taxon>
        <taxon>Ciliophora</taxon>
        <taxon>Postciliodesmatophora</taxon>
        <taxon>Heterotrichea</taxon>
        <taxon>Heterotrichida</taxon>
        <taxon>Stentoridae</taxon>
        <taxon>Stentor</taxon>
    </lineage>
</organism>
<name>A0A1R2CSJ7_9CILI</name>
<dbReference type="SUPFAM" id="SSF47473">
    <property type="entry name" value="EF-hand"/>
    <property type="match status" value="1"/>
</dbReference>
<dbReference type="InterPro" id="IPR018247">
    <property type="entry name" value="EF_Hand_1_Ca_BS"/>
</dbReference>
<dbReference type="PROSITE" id="PS51283">
    <property type="entry name" value="DUSP"/>
    <property type="match status" value="1"/>
</dbReference>
<sequence>MGSCMGRKKVMGMSLDARSFVVNNMVLDRFTEHQVRILNKKFVENLSNTSNLDKKGLLSLFPLIKSYPQQVINKCFQIFSENSTSIKFRNFCLILAQILVSSKEEQSKFVFVLFDCDCDNKLQESELDIFFRSQQAYLRKLSENPVENIRLHKQKFEKIPVEKDDFIGWSLRNIELSDLLKPFEIIPTALTEKQIIMFKRLNNDKLIEGEIVYLICCEWWNVWKNYVHFDPEAEDDCEKSTDQFAEVLPQNRRKSISLGDRPVEIDNKKILENTQSFRLKEGLKKDKDFIWVKKDCWEQLLSWYGGGPSVPRKVLLEYNNKLNIELYPPFFYITLLETKSQLTDKKKTVVVSKTETVKELIETSCRAYDKTTEYSRLTKNHINDWEIFDHTTPISKLQIASDYHLELGTLEKNIIIWPREHLQKAETKSNIIISNPNSTISSSNSARQMIQERPNLKPTTLILPGHSGLVNLGNTCFLNSVLQSLLHTPMFEKFFIGDSVVSYINPSKSQEKVILSLEINTLAKELATSKNSKVAPNRFHKNFIKKFSMFEGTDQHDSHECLSLILDSLHEELSRVGEENNNNNLVLENPEDKQYEIAKADEQWNALQGSKGSLVSDVCGGQTRTTLSCENCGNRKVVFEIFNNLSLPIPANMKIPVNVTVIYLNERVIQIAIAINKFFKISDLIQEISNVSITNKRKLMIGDYYQGSSLIDLMKYENEPILKFVRENSNLFAFEIITTIEEAESLGKKLTKYQNGLDGYKIGNHVDVMVQKDIWETGKLIELRGDDFLVSLDYKDKKEYYKIKFLAPFRTYTTYENPRIIYIVIYHQTIRNNKIESLGFPQIISIGSWYTYLDLYNLVIKTISRFCIIPFDRTEKKDIFLIKMLDFYTFKCGLCKKCDGCLLPNDQTEIKTFDGYCIGVEWKENYFKEEVFEHESVKKVQENDYKKPIDISSCFDSFMNKEKIESKCEKCGHKELFMQVHIWRVPDILILSLKRFAFQHGVLDKIDQPVKIPFYAFDISQWVKGVEISGGMTLSTTIFQNAYDLYAIILHSGGLSAGHYTTLLKVLKDNDNMWILVDDANIHSMSEDPDTPEVSKNAYMLFYRRRKFSSSNVINLTYNFA</sequence>
<dbReference type="InterPro" id="IPR006615">
    <property type="entry name" value="Pept_C19_DUSP"/>
</dbReference>
<dbReference type="InterPro" id="IPR018200">
    <property type="entry name" value="USP_CS"/>
</dbReference>
<dbReference type="AlphaFoldDB" id="A0A1R2CSJ7"/>
<dbReference type="InterPro" id="IPR028889">
    <property type="entry name" value="USP"/>
</dbReference>
<accession>A0A1R2CSJ7</accession>
<dbReference type="Pfam" id="PF06337">
    <property type="entry name" value="DUSP"/>
    <property type="match status" value="1"/>
</dbReference>
<keyword evidence="1" id="KW-0106">Calcium</keyword>
<protein>
    <submittedName>
        <fullName evidence="4">Uncharacterized protein</fullName>
    </submittedName>
</protein>
<dbReference type="SMART" id="SM00695">
    <property type="entry name" value="DUSP"/>
    <property type="match status" value="1"/>
</dbReference>
<dbReference type="InterPro" id="IPR035927">
    <property type="entry name" value="DUSP-like_sf"/>
</dbReference>
<evidence type="ECO:0000256" key="1">
    <source>
        <dbReference type="ARBA" id="ARBA00022837"/>
    </source>
</evidence>
<proteinExistence type="predicted"/>
<dbReference type="Gene3D" id="1.10.238.10">
    <property type="entry name" value="EF-hand"/>
    <property type="match status" value="1"/>
</dbReference>
<dbReference type="SUPFAM" id="SSF54001">
    <property type="entry name" value="Cysteine proteinases"/>
    <property type="match status" value="1"/>
</dbReference>
<dbReference type="InterPro" id="IPR011992">
    <property type="entry name" value="EF-hand-dom_pair"/>
</dbReference>
<feature type="domain" description="USP" evidence="2">
    <location>
        <begin position="467"/>
        <end position="1106"/>
    </location>
</feature>
<dbReference type="EMBL" id="MPUH01000070">
    <property type="protein sequence ID" value="OMJ91982.1"/>
    <property type="molecule type" value="Genomic_DNA"/>
</dbReference>
<dbReference type="PROSITE" id="PS00018">
    <property type="entry name" value="EF_HAND_1"/>
    <property type="match status" value="1"/>
</dbReference>
<dbReference type="Proteomes" id="UP000187209">
    <property type="component" value="Unassembled WGS sequence"/>
</dbReference>
<dbReference type="SUPFAM" id="SSF143791">
    <property type="entry name" value="DUSP-like"/>
    <property type="match status" value="1"/>
</dbReference>
<feature type="domain" description="DUSP" evidence="3">
    <location>
        <begin position="189"/>
        <end position="315"/>
    </location>
</feature>
<dbReference type="InterPro" id="IPR038765">
    <property type="entry name" value="Papain-like_cys_pep_sf"/>
</dbReference>
<dbReference type="Pfam" id="PF00443">
    <property type="entry name" value="UCH"/>
    <property type="match status" value="2"/>
</dbReference>
<evidence type="ECO:0000259" key="3">
    <source>
        <dbReference type="PROSITE" id="PS51283"/>
    </source>
</evidence>
<dbReference type="PROSITE" id="PS00972">
    <property type="entry name" value="USP_1"/>
    <property type="match status" value="1"/>
</dbReference>
<evidence type="ECO:0000259" key="2">
    <source>
        <dbReference type="PROSITE" id="PS50235"/>
    </source>
</evidence>
<dbReference type="Gene3D" id="3.90.70.10">
    <property type="entry name" value="Cysteine proteinases"/>
    <property type="match status" value="2"/>
</dbReference>
<dbReference type="Gene3D" id="3.30.2230.10">
    <property type="entry name" value="DUSP-like"/>
    <property type="match status" value="1"/>
</dbReference>
<dbReference type="PANTHER" id="PTHR21646">
    <property type="entry name" value="UBIQUITIN CARBOXYL-TERMINAL HYDROLASE"/>
    <property type="match status" value="1"/>
</dbReference>
<dbReference type="PROSITE" id="PS50235">
    <property type="entry name" value="USP_3"/>
    <property type="match status" value="1"/>
</dbReference>
<evidence type="ECO:0000313" key="4">
    <source>
        <dbReference type="EMBL" id="OMJ91982.1"/>
    </source>
</evidence>
<gene>
    <name evidence="4" type="ORF">SteCoe_5295</name>
</gene>
<comment type="caution">
    <text evidence="4">The sequence shown here is derived from an EMBL/GenBank/DDBJ whole genome shotgun (WGS) entry which is preliminary data.</text>
</comment>